<gene>
    <name evidence="4" type="ORF">HYPSUDRAFT_134784</name>
</gene>
<evidence type="ECO:0000256" key="3">
    <source>
        <dbReference type="SAM" id="SignalP"/>
    </source>
</evidence>
<dbReference type="EC" id="3.5.1.89" evidence="2"/>
<keyword evidence="5" id="KW-1185">Reference proteome</keyword>
<dbReference type="OrthoDB" id="440160at2759"/>
<dbReference type="GO" id="GO:0016020">
    <property type="term" value="C:membrane"/>
    <property type="evidence" value="ECO:0007669"/>
    <property type="project" value="GOC"/>
</dbReference>
<dbReference type="Pfam" id="PF02585">
    <property type="entry name" value="PIG-L"/>
    <property type="match status" value="1"/>
</dbReference>
<evidence type="ECO:0000313" key="4">
    <source>
        <dbReference type="EMBL" id="KJA25445.1"/>
    </source>
</evidence>
<proteinExistence type="inferred from homology"/>
<evidence type="ECO:0000256" key="2">
    <source>
        <dbReference type="ARBA" id="ARBA00012176"/>
    </source>
</evidence>
<feature type="chain" id="PRO_5002266044" description="N-acetylglucosaminylphosphatidylinositol deacetylase" evidence="3">
    <location>
        <begin position="21"/>
        <end position="300"/>
    </location>
</feature>
<dbReference type="PANTHER" id="PTHR12993:SF11">
    <property type="entry name" value="N-ACETYLGLUCOSAMINYL-PHOSPHATIDYLINOSITOL DE-N-ACETYLASE"/>
    <property type="match status" value="1"/>
</dbReference>
<dbReference type="InterPro" id="IPR003737">
    <property type="entry name" value="GlcNAc_PI_deacetylase-related"/>
</dbReference>
<dbReference type="GO" id="GO:0005783">
    <property type="term" value="C:endoplasmic reticulum"/>
    <property type="evidence" value="ECO:0007669"/>
    <property type="project" value="TreeGrafter"/>
</dbReference>
<dbReference type="SUPFAM" id="SSF102588">
    <property type="entry name" value="LmbE-like"/>
    <property type="match status" value="1"/>
</dbReference>
<dbReference type="InterPro" id="IPR024078">
    <property type="entry name" value="LmbE-like_dom_sf"/>
</dbReference>
<sequence length="300" mass="33342">MVSTFPLVVLALSLLLGALYTPLDSNGTFASQKAMKAALVAKKLLMVTAHPDDEAMFFAPTILALNAKVAAGEIEFALVCLSNGNAEGLGVTRTAEFKHSADALGIPANKYWVVDHPELEDNMTAYWDPNVIAQVLQPYVLDLDIDTILTFDETGVSSHPNHKSVPAGVQTLIKNLGETSSKPPLRLYTLVSSSITYKYISILSVTLGKVDVYGYRMMRRLENYIIDVLSIWYTDLLNPTFPRHPDGHAMPEFISGYEGYSKALEAMQAHQSQLVWFRWLYVAFSKYMWVNSWVQLSVPS</sequence>
<dbReference type="Gene3D" id="3.40.50.10320">
    <property type="entry name" value="LmbE-like"/>
    <property type="match status" value="1"/>
</dbReference>
<comment type="similarity">
    <text evidence="1">Belongs to the PIGL family.</text>
</comment>
<feature type="signal peptide" evidence="3">
    <location>
        <begin position="1"/>
        <end position="20"/>
    </location>
</feature>
<evidence type="ECO:0000313" key="5">
    <source>
        <dbReference type="Proteomes" id="UP000054270"/>
    </source>
</evidence>
<protein>
    <recommendedName>
        <fullName evidence="2">N-acetylglucosaminylphosphatidylinositol deacetylase</fullName>
        <ecNumber evidence="2">3.5.1.89</ecNumber>
    </recommendedName>
</protein>
<dbReference type="OMA" id="YVLESVN"/>
<reference evidence="5" key="1">
    <citation type="submission" date="2014-04" db="EMBL/GenBank/DDBJ databases">
        <title>Evolutionary Origins and Diversification of the Mycorrhizal Mutualists.</title>
        <authorList>
            <consortium name="DOE Joint Genome Institute"/>
            <consortium name="Mycorrhizal Genomics Consortium"/>
            <person name="Kohler A."/>
            <person name="Kuo A."/>
            <person name="Nagy L.G."/>
            <person name="Floudas D."/>
            <person name="Copeland A."/>
            <person name="Barry K.W."/>
            <person name="Cichocki N."/>
            <person name="Veneault-Fourrey C."/>
            <person name="LaButti K."/>
            <person name="Lindquist E.A."/>
            <person name="Lipzen A."/>
            <person name="Lundell T."/>
            <person name="Morin E."/>
            <person name="Murat C."/>
            <person name="Riley R."/>
            <person name="Ohm R."/>
            <person name="Sun H."/>
            <person name="Tunlid A."/>
            <person name="Henrissat B."/>
            <person name="Grigoriev I.V."/>
            <person name="Hibbett D.S."/>
            <person name="Martin F."/>
        </authorList>
    </citation>
    <scope>NUCLEOTIDE SEQUENCE [LARGE SCALE GENOMIC DNA]</scope>
    <source>
        <strain evidence="5">FD-334 SS-4</strain>
    </source>
</reference>
<dbReference type="GO" id="GO:0006506">
    <property type="term" value="P:GPI anchor biosynthetic process"/>
    <property type="evidence" value="ECO:0007669"/>
    <property type="project" value="UniProtKB-UniPathway"/>
</dbReference>
<dbReference type="UniPathway" id="UPA00196"/>
<organism evidence="4 5">
    <name type="scientific">Hypholoma sublateritium (strain FD-334 SS-4)</name>
    <dbReference type="NCBI Taxonomy" id="945553"/>
    <lineage>
        <taxon>Eukaryota</taxon>
        <taxon>Fungi</taxon>
        <taxon>Dikarya</taxon>
        <taxon>Basidiomycota</taxon>
        <taxon>Agaricomycotina</taxon>
        <taxon>Agaricomycetes</taxon>
        <taxon>Agaricomycetidae</taxon>
        <taxon>Agaricales</taxon>
        <taxon>Agaricineae</taxon>
        <taxon>Strophariaceae</taxon>
        <taxon>Hypholoma</taxon>
    </lineage>
</organism>
<accession>A0A0D2Q1M4</accession>
<dbReference type="GO" id="GO:0000225">
    <property type="term" value="F:N-acetylglucosaminylphosphatidylinositol deacetylase activity"/>
    <property type="evidence" value="ECO:0007669"/>
    <property type="project" value="UniProtKB-EC"/>
</dbReference>
<dbReference type="PANTHER" id="PTHR12993">
    <property type="entry name" value="N-ACETYLGLUCOSAMINYL-PHOSPHATIDYLINOSITOL DE-N-ACETYLASE-RELATED"/>
    <property type="match status" value="1"/>
</dbReference>
<dbReference type="STRING" id="945553.A0A0D2Q1M4"/>
<dbReference type="Proteomes" id="UP000054270">
    <property type="component" value="Unassembled WGS sequence"/>
</dbReference>
<name>A0A0D2Q1M4_HYPSF</name>
<dbReference type="EMBL" id="KN817531">
    <property type="protein sequence ID" value="KJA25445.1"/>
    <property type="molecule type" value="Genomic_DNA"/>
</dbReference>
<keyword evidence="3" id="KW-0732">Signal</keyword>
<evidence type="ECO:0000256" key="1">
    <source>
        <dbReference type="ARBA" id="ARBA00006066"/>
    </source>
</evidence>
<dbReference type="AlphaFoldDB" id="A0A0D2Q1M4"/>